<protein>
    <recommendedName>
        <fullName evidence="1">MADF domain-containing protein</fullName>
    </recommendedName>
</protein>
<feature type="domain" description="MADF" evidence="1">
    <location>
        <begin position="15"/>
        <end position="58"/>
    </location>
</feature>
<dbReference type="PROSITE" id="PS51029">
    <property type="entry name" value="MADF"/>
    <property type="match status" value="1"/>
</dbReference>
<gene>
    <name evidence="2" type="ORF">ALC57_05390</name>
</gene>
<keyword evidence="3" id="KW-1185">Reference proteome</keyword>
<dbReference type="Proteomes" id="UP000078492">
    <property type="component" value="Unassembled WGS sequence"/>
</dbReference>
<name>A0A151JB40_9HYME</name>
<dbReference type="InterPro" id="IPR006578">
    <property type="entry name" value="MADF-dom"/>
</dbReference>
<evidence type="ECO:0000259" key="1">
    <source>
        <dbReference type="PROSITE" id="PS51029"/>
    </source>
</evidence>
<accession>A0A151JB40</accession>
<proteinExistence type="predicted"/>
<evidence type="ECO:0000313" key="2">
    <source>
        <dbReference type="EMBL" id="KYN22219.1"/>
    </source>
</evidence>
<dbReference type="AlphaFoldDB" id="A0A151JB40"/>
<dbReference type="EMBL" id="KQ979226">
    <property type="protein sequence ID" value="KYN22219.1"/>
    <property type="molecule type" value="Genomic_DNA"/>
</dbReference>
<evidence type="ECO:0000313" key="3">
    <source>
        <dbReference type="Proteomes" id="UP000078492"/>
    </source>
</evidence>
<reference evidence="2 3" key="1">
    <citation type="submission" date="2015-09" db="EMBL/GenBank/DDBJ databases">
        <title>Trachymyrmex cornetzi WGS genome.</title>
        <authorList>
            <person name="Nygaard S."/>
            <person name="Hu H."/>
            <person name="Boomsma J."/>
            <person name="Zhang G."/>
        </authorList>
    </citation>
    <scope>NUCLEOTIDE SEQUENCE [LARGE SCALE GENOMIC DNA]</scope>
    <source>
        <strain evidence="2">Tcor2-1</strain>
        <tissue evidence="2">Whole body</tissue>
    </source>
</reference>
<dbReference type="Pfam" id="PF10545">
    <property type="entry name" value="MADF_DNA_bdg"/>
    <property type="match status" value="1"/>
</dbReference>
<organism evidence="2 3">
    <name type="scientific">Trachymyrmex cornetzi</name>
    <dbReference type="NCBI Taxonomy" id="471704"/>
    <lineage>
        <taxon>Eukaryota</taxon>
        <taxon>Metazoa</taxon>
        <taxon>Ecdysozoa</taxon>
        <taxon>Arthropoda</taxon>
        <taxon>Hexapoda</taxon>
        <taxon>Insecta</taxon>
        <taxon>Pterygota</taxon>
        <taxon>Neoptera</taxon>
        <taxon>Endopterygota</taxon>
        <taxon>Hymenoptera</taxon>
        <taxon>Apocrita</taxon>
        <taxon>Aculeata</taxon>
        <taxon>Formicoidea</taxon>
        <taxon>Formicidae</taxon>
        <taxon>Myrmicinae</taxon>
        <taxon>Trachymyrmex</taxon>
    </lineage>
</organism>
<sequence length="58" mass="7134">MPPKMDIWFRDAEQLLIDLVKTRAILWDITHRNYRRNDLKEIQWEEISKKMGLLYSSK</sequence>